<accession>A0A5A7R055</accession>
<evidence type="ECO:0000256" key="5">
    <source>
        <dbReference type="ARBA" id="ARBA00022737"/>
    </source>
</evidence>
<evidence type="ECO:0000256" key="2">
    <source>
        <dbReference type="ARBA" id="ARBA00006375"/>
    </source>
</evidence>
<feature type="transmembrane region" description="Helical" evidence="10">
    <location>
        <begin position="201"/>
        <end position="221"/>
    </location>
</feature>
<dbReference type="PANTHER" id="PTHR45618">
    <property type="entry name" value="MITOCHONDRIAL DICARBOXYLATE CARRIER-RELATED"/>
    <property type="match status" value="1"/>
</dbReference>
<feature type="repeat" description="Solcar" evidence="8">
    <location>
        <begin position="103"/>
        <end position="187"/>
    </location>
</feature>
<keyword evidence="5" id="KW-0677">Repeat</keyword>
<dbReference type="GO" id="GO:0016020">
    <property type="term" value="C:membrane"/>
    <property type="evidence" value="ECO:0007669"/>
    <property type="project" value="UniProtKB-SubCell"/>
</dbReference>
<dbReference type="InterPro" id="IPR050391">
    <property type="entry name" value="Mito_Metabolite_Transporter"/>
</dbReference>
<evidence type="ECO:0000256" key="1">
    <source>
        <dbReference type="ARBA" id="ARBA00004141"/>
    </source>
</evidence>
<evidence type="ECO:0000313" key="12">
    <source>
        <dbReference type="Proteomes" id="UP000325081"/>
    </source>
</evidence>
<reference evidence="12" key="1">
    <citation type="journal article" date="2019" name="Curr. Biol.">
        <title>Genome Sequence of Striga asiatica Provides Insight into the Evolution of Plant Parasitism.</title>
        <authorList>
            <person name="Yoshida S."/>
            <person name="Kim S."/>
            <person name="Wafula E.K."/>
            <person name="Tanskanen J."/>
            <person name="Kim Y.M."/>
            <person name="Honaas L."/>
            <person name="Yang Z."/>
            <person name="Spallek T."/>
            <person name="Conn C.E."/>
            <person name="Ichihashi Y."/>
            <person name="Cheong K."/>
            <person name="Cui S."/>
            <person name="Der J.P."/>
            <person name="Gundlach H."/>
            <person name="Jiao Y."/>
            <person name="Hori C."/>
            <person name="Ishida J.K."/>
            <person name="Kasahara H."/>
            <person name="Kiba T."/>
            <person name="Kim M.S."/>
            <person name="Koo N."/>
            <person name="Laohavisit A."/>
            <person name="Lee Y.H."/>
            <person name="Lumba S."/>
            <person name="McCourt P."/>
            <person name="Mortimer J.C."/>
            <person name="Mutuku J.M."/>
            <person name="Nomura T."/>
            <person name="Sasaki-Sekimoto Y."/>
            <person name="Seto Y."/>
            <person name="Wang Y."/>
            <person name="Wakatake T."/>
            <person name="Sakakibara H."/>
            <person name="Demura T."/>
            <person name="Yamaguchi S."/>
            <person name="Yoneyama K."/>
            <person name="Manabe R.I."/>
            <person name="Nelson D.C."/>
            <person name="Schulman A.H."/>
            <person name="Timko M.P."/>
            <person name="dePamphilis C.W."/>
            <person name="Choi D."/>
            <person name="Shirasu K."/>
        </authorList>
    </citation>
    <scope>NUCLEOTIDE SEQUENCE [LARGE SCALE GENOMIC DNA]</scope>
    <source>
        <strain evidence="12">cv. UVA1</strain>
    </source>
</reference>
<evidence type="ECO:0000313" key="11">
    <source>
        <dbReference type="EMBL" id="GER50728.1"/>
    </source>
</evidence>
<name>A0A5A7R055_STRAF</name>
<evidence type="ECO:0000256" key="7">
    <source>
        <dbReference type="ARBA" id="ARBA00023136"/>
    </source>
</evidence>
<comment type="subcellular location">
    <subcellularLocation>
        <location evidence="1">Membrane</location>
        <topology evidence="1">Multi-pass membrane protein</topology>
    </subcellularLocation>
</comment>
<dbReference type="Proteomes" id="UP000325081">
    <property type="component" value="Unassembled WGS sequence"/>
</dbReference>
<feature type="transmembrane region" description="Helical" evidence="10">
    <location>
        <begin position="159"/>
        <end position="181"/>
    </location>
</feature>
<evidence type="ECO:0000256" key="4">
    <source>
        <dbReference type="ARBA" id="ARBA00022692"/>
    </source>
</evidence>
<evidence type="ECO:0000256" key="9">
    <source>
        <dbReference type="RuleBase" id="RU000488"/>
    </source>
</evidence>
<dbReference type="PROSITE" id="PS50920">
    <property type="entry name" value="SOLCAR"/>
    <property type="match status" value="1"/>
</dbReference>
<keyword evidence="12" id="KW-1185">Reference proteome</keyword>
<dbReference type="Gene3D" id="1.50.40.10">
    <property type="entry name" value="Mitochondrial carrier domain"/>
    <property type="match status" value="1"/>
</dbReference>
<proteinExistence type="inferred from homology"/>
<dbReference type="Pfam" id="PF00153">
    <property type="entry name" value="Mito_carr"/>
    <property type="match status" value="1"/>
</dbReference>
<evidence type="ECO:0000256" key="8">
    <source>
        <dbReference type="PROSITE-ProRule" id="PRU00282"/>
    </source>
</evidence>
<keyword evidence="7 8" id="KW-0472">Membrane</keyword>
<keyword evidence="3 9" id="KW-0813">Transport</keyword>
<evidence type="ECO:0000256" key="10">
    <source>
        <dbReference type="SAM" id="Phobius"/>
    </source>
</evidence>
<comment type="similarity">
    <text evidence="2 9">Belongs to the mitochondrial carrier (TC 2.A.29) family.</text>
</comment>
<dbReference type="EMBL" id="BKCP01009403">
    <property type="protein sequence ID" value="GER50728.1"/>
    <property type="molecule type" value="Genomic_DNA"/>
</dbReference>
<dbReference type="SUPFAM" id="SSF103506">
    <property type="entry name" value="Mitochondrial carrier"/>
    <property type="match status" value="1"/>
</dbReference>
<sequence length="291" mass="32745">MAATINNTHSLSVLKPLIKGCLTGCCYALLFHCNRSIFLHLHNFVHSPSGDSRRPPLPDLRMATARVSSSLSTQLLLIFLLRPVSECRILSNKLGSTNHGRSLSLYQEACCGLASSSIAAFFLQPFLLAHARIPTESYTLTNLFAKLHHMVRHEGPLTFWRGSALSVIMLTTANMGMLTSYKRSRDYLLESRGLSKWKAELSASIISGFSAAACSYPWIYVGGIKHVVQKKYAAGDKHAYRMIPLLLARILTPNNGLKFYVHFLSHFRHLAGFCMLQWWIYERIHFEDESV</sequence>
<evidence type="ECO:0000256" key="3">
    <source>
        <dbReference type="ARBA" id="ARBA00022448"/>
    </source>
</evidence>
<dbReference type="InterPro" id="IPR023395">
    <property type="entry name" value="MCP_dom_sf"/>
</dbReference>
<protein>
    <submittedName>
        <fullName evidence="11">Mitochondrial substrate carrier family protein</fullName>
    </submittedName>
</protein>
<dbReference type="InterPro" id="IPR018108">
    <property type="entry name" value="MCP_transmembrane"/>
</dbReference>
<comment type="caution">
    <text evidence="11">The sequence shown here is derived from an EMBL/GenBank/DDBJ whole genome shotgun (WGS) entry which is preliminary data.</text>
</comment>
<gene>
    <name evidence="11" type="ORF">STAS_28050</name>
</gene>
<organism evidence="11 12">
    <name type="scientific">Striga asiatica</name>
    <name type="common">Asiatic witchweed</name>
    <name type="synonym">Buchnera asiatica</name>
    <dbReference type="NCBI Taxonomy" id="4170"/>
    <lineage>
        <taxon>Eukaryota</taxon>
        <taxon>Viridiplantae</taxon>
        <taxon>Streptophyta</taxon>
        <taxon>Embryophyta</taxon>
        <taxon>Tracheophyta</taxon>
        <taxon>Spermatophyta</taxon>
        <taxon>Magnoliopsida</taxon>
        <taxon>eudicotyledons</taxon>
        <taxon>Gunneridae</taxon>
        <taxon>Pentapetalae</taxon>
        <taxon>asterids</taxon>
        <taxon>lamiids</taxon>
        <taxon>Lamiales</taxon>
        <taxon>Orobanchaceae</taxon>
        <taxon>Buchnereae</taxon>
        <taxon>Striga</taxon>
    </lineage>
</organism>
<keyword evidence="6 10" id="KW-1133">Transmembrane helix</keyword>
<dbReference type="OrthoDB" id="1618019at2759"/>
<dbReference type="AlphaFoldDB" id="A0A5A7R055"/>
<evidence type="ECO:0000256" key="6">
    <source>
        <dbReference type="ARBA" id="ARBA00022989"/>
    </source>
</evidence>
<keyword evidence="4 8" id="KW-0812">Transmembrane</keyword>